<evidence type="ECO:0000256" key="1">
    <source>
        <dbReference type="SAM" id="MobiDB-lite"/>
    </source>
</evidence>
<dbReference type="AlphaFoldDB" id="A0A5D2FUG4"/>
<dbReference type="Pfam" id="PF23403">
    <property type="entry name" value="LTI65_LTI78_N"/>
    <property type="match status" value="1"/>
</dbReference>
<dbReference type="Pfam" id="PF23399">
    <property type="entry name" value="LTI65_PGEED"/>
    <property type="match status" value="1"/>
</dbReference>
<keyword evidence="5" id="KW-1185">Reference proteome</keyword>
<organism evidence="4 5">
    <name type="scientific">Gossypium darwinii</name>
    <name type="common">Darwin's cotton</name>
    <name type="synonym">Gossypium barbadense var. darwinii</name>
    <dbReference type="NCBI Taxonomy" id="34276"/>
    <lineage>
        <taxon>Eukaryota</taxon>
        <taxon>Viridiplantae</taxon>
        <taxon>Streptophyta</taxon>
        <taxon>Embryophyta</taxon>
        <taxon>Tracheophyta</taxon>
        <taxon>Spermatophyta</taxon>
        <taxon>Magnoliopsida</taxon>
        <taxon>eudicotyledons</taxon>
        <taxon>Gunneridae</taxon>
        <taxon>Pentapetalae</taxon>
        <taxon>rosids</taxon>
        <taxon>malvids</taxon>
        <taxon>Malvales</taxon>
        <taxon>Malvaceae</taxon>
        <taxon>Malvoideae</taxon>
        <taxon>Gossypium</taxon>
    </lineage>
</organism>
<feature type="compositionally biased region" description="Polar residues" evidence="1">
    <location>
        <begin position="228"/>
        <end position="237"/>
    </location>
</feature>
<evidence type="ECO:0000313" key="4">
    <source>
        <dbReference type="EMBL" id="TYH09695.1"/>
    </source>
</evidence>
<accession>A0A5D2FUG4</accession>
<dbReference type="PANTHER" id="PTHR33836:SF7">
    <property type="entry name" value="LOW-TEMPERATURE-INDUCED PROTEIN"/>
    <property type="match status" value="1"/>
</dbReference>
<dbReference type="InterPro" id="IPR037491">
    <property type="entry name" value="LTI78/LTI65"/>
</dbReference>
<feature type="region of interest" description="Disordered" evidence="1">
    <location>
        <begin position="144"/>
        <end position="171"/>
    </location>
</feature>
<gene>
    <name evidence="4" type="ORF">ES288_A07G117300v1</name>
</gene>
<feature type="domain" description="LTI65/LTI78 N-terminal" evidence="3">
    <location>
        <begin position="47"/>
        <end position="111"/>
    </location>
</feature>
<dbReference type="GO" id="GO:0009737">
    <property type="term" value="P:response to abscisic acid"/>
    <property type="evidence" value="ECO:0007669"/>
    <property type="project" value="InterPro"/>
</dbReference>
<dbReference type="InterPro" id="IPR057059">
    <property type="entry name" value="LTI65/LTI78_PGEED"/>
</dbReference>
<feature type="compositionally biased region" description="Basic and acidic residues" evidence="1">
    <location>
        <begin position="145"/>
        <end position="160"/>
    </location>
</feature>
<protein>
    <submittedName>
        <fullName evidence="4">Uncharacterized protein</fullName>
    </submittedName>
</protein>
<evidence type="ECO:0000259" key="2">
    <source>
        <dbReference type="Pfam" id="PF23399"/>
    </source>
</evidence>
<dbReference type="PANTHER" id="PTHR33836">
    <property type="entry name" value="LOW-TEMPERATURE-INDUCED 65 KDA PROTEIN-RELATED"/>
    <property type="match status" value="1"/>
</dbReference>
<dbReference type="EMBL" id="CM017694">
    <property type="protein sequence ID" value="TYH09695.1"/>
    <property type="molecule type" value="Genomic_DNA"/>
</dbReference>
<evidence type="ECO:0000259" key="3">
    <source>
        <dbReference type="Pfam" id="PF23403"/>
    </source>
</evidence>
<reference evidence="4 5" key="1">
    <citation type="submission" date="2019-06" db="EMBL/GenBank/DDBJ databases">
        <title>WGS assembly of Gossypium darwinii.</title>
        <authorList>
            <person name="Chen Z.J."/>
            <person name="Sreedasyam A."/>
            <person name="Ando A."/>
            <person name="Song Q."/>
            <person name="De L."/>
            <person name="Hulse-Kemp A."/>
            <person name="Ding M."/>
            <person name="Ye W."/>
            <person name="Kirkbride R."/>
            <person name="Jenkins J."/>
            <person name="Plott C."/>
            <person name="Lovell J."/>
            <person name="Lin Y.-M."/>
            <person name="Vaughn R."/>
            <person name="Liu B."/>
            <person name="Li W."/>
            <person name="Simpson S."/>
            <person name="Scheffler B."/>
            <person name="Saski C."/>
            <person name="Grover C."/>
            <person name="Hu G."/>
            <person name="Conover J."/>
            <person name="Carlson J."/>
            <person name="Shu S."/>
            <person name="Boston L."/>
            <person name="Williams M."/>
            <person name="Peterson D."/>
            <person name="Mcgee K."/>
            <person name="Jones D."/>
            <person name="Wendel J."/>
            <person name="Stelly D."/>
            <person name="Grimwood J."/>
            <person name="Schmutz J."/>
        </authorList>
    </citation>
    <scope>NUCLEOTIDE SEQUENCE [LARGE SCALE GENOMIC DNA]</scope>
    <source>
        <strain evidence="4">1808015.09</strain>
    </source>
</reference>
<feature type="region of interest" description="Disordered" evidence="1">
    <location>
        <begin position="35"/>
        <end position="100"/>
    </location>
</feature>
<name>A0A5D2FUG4_GOSDA</name>
<dbReference type="InterPro" id="IPR056605">
    <property type="entry name" value="LTI65_LTI78_N"/>
</dbReference>
<dbReference type="Proteomes" id="UP000323506">
    <property type="component" value="Chromosome A07"/>
</dbReference>
<feature type="domain" description="LTI65/LTI78 PGEED repeat" evidence="2">
    <location>
        <begin position="171"/>
        <end position="201"/>
    </location>
</feature>
<proteinExistence type="predicted"/>
<feature type="region of interest" description="Disordered" evidence="1">
    <location>
        <begin position="222"/>
        <end position="250"/>
    </location>
</feature>
<sequence>MNPSNIEDPDRCSPTPTIISCIVMLINLQDGQTWSPPSCGRSQEVQHHSRKSTVLSKVKEKAGRWRNNFRKKKDNHGDTNSTSCAVRFEEDDGNYQDEHPEYLGAPMYESELAPEAYKEHARQNPRAVPVISEKHVLTSSVKAVSEADHVTEKHASRSDDGALNPGENKWDKGVSVKENIMHKLEPGGDEMALSQVISDAMHPAADAGVMGKMKVAVNSLLGREDHPPQSTTISQTVLEEEKKGRILQTN</sequence>
<evidence type="ECO:0000313" key="5">
    <source>
        <dbReference type="Proteomes" id="UP000323506"/>
    </source>
</evidence>